<dbReference type="RefSeq" id="WP_198443249.1">
    <property type="nucleotide sequence ID" value="NZ_CBCSHE010000032.1"/>
</dbReference>
<gene>
    <name evidence="1" type="ORF">IWA51_03575</name>
</gene>
<dbReference type="AlphaFoldDB" id="A0A7T3V620"/>
<protein>
    <submittedName>
        <fullName evidence="1">Uncharacterized protein</fullName>
    </submittedName>
</protein>
<organism evidence="1 2">
    <name type="scientific">Treponema peruense</name>
    <dbReference type="NCBI Taxonomy" id="2787628"/>
    <lineage>
        <taxon>Bacteria</taxon>
        <taxon>Pseudomonadati</taxon>
        <taxon>Spirochaetota</taxon>
        <taxon>Spirochaetia</taxon>
        <taxon>Spirochaetales</taxon>
        <taxon>Treponemataceae</taxon>
        <taxon>Treponema</taxon>
    </lineage>
</organism>
<dbReference type="EMBL" id="CP064936">
    <property type="protein sequence ID" value="QQA01704.1"/>
    <property type="molecule type" value="Genomic_DNA"/>
</dbReference>
<evidence type="ECO:0000313" key="1">
    <source>
        <dbReference type="EMBL" id="QQA01704.1"/>
    </source>
</evidence>
<proteinExistence type="predicted"/>
<sequence length="193" mass="23013">MEELNVEEFIKSQPQHHIDIREYSDEDTYAIHDLKTAAQKSLLWKFMVSLGIPNEQVAKQKLYYYFNGRCLSLPNTSVFYCRGKMQPAKWYYKINETLPEKIEFNPKHDISEMLSLESLGHQKLFKMVKDMSIPRFAEYYDVSIFTLKNMLYKRMNKLTGTMCFKALPNESFILKMRDEINPDLWYIYPDEVS</sequence>
<reference evidence="1 2" key="1">
    <citation type="submission" date="2020-11" db="EMBL/GenBank/DDBJ databases">
        <title>Treponema Peruensis nv. sp., first commensal Treponema isolated from human feces.</title>
        <authorList>
            <person name="Belkhou C."/>
            <person name="Raes J."/>
        </authorList>
    </citation>
    <scope>NUCLEOTIDE SEQUENCE [LARGE SCALE GENOMIC DNA]</scope>
    <source>
        <strain evidence="1 2">RCC2812</strain>
    </source>
</reference>
<keyword evidence="2" id="KW-1185">Reference proteome</keyword>
<dbReference type="Proteomes" id="UP000595224">
    <property type="component" value="Chromosome"/>
</dbReference>
<evidence type="ECO:0000313" key="2">
    <source>
        <dbReference type="Proteomes" id="UP000595224"/>
    </source>
</evidence>
<accession>A0A7T3V620</accession>
<dbReference type="KEGG" id="tper:IWA51_03575"/>
<name>A0A7T3V620_9SPIR</name>